<proteinExistence type="inferred from homology"/>
<dbReference type="Proteomes" id="UP000192411">
    <property type="component" value="Unassembled WGS sequence"/>
</dbReference>
<evidence type="ECO:0000313" key="4">
    <source>
        <dbReference type="Proteomes" id="UP000192411"/>
    </source>
</evidence>
<dbReference type="Gene3D" id="3.30.530.20">
    <property type="match status" value="1"/>
</dbReference>
<gene>
    <name evidence="3" type="ORF">BST47_04450</name>
</gene>
<evidence type="ECO:0000313" key="3">
    <source>
        <dbReference type="EMBL" id="ORB67734.1"/>
    </source>
</evidence>
<comment type="similarity">
    <text evidence="1">Belongs to the AHA1 family.</text>
</comment>
<protein>
    <submittedName>
        <fullName evidence="3">ATPase</fullName>
    </submittedName>
</protein>
<keyword evidence="4" id="KW-1185">Reference proteome</keyword>
<dbReference type="InterPro" id="IPR013538">
    <property type="entry name" value="ASHA1/2-like_C"/>
</dbReference>
<comment type="caution">
    <text evidence="3">The sequence shown here is derived from an EMBL/GenBank/DDBJ whole genome shotgun (WGS) entry which is preliminary data.</text>
</comment>
<dbReference type="CDD" id="cd07814">
    <property type="entry name" value="SRPBCC_CalC_Aha1-like"/>
    <property type="match status" value="1"/>
</dbReference>
<dbReference type="InterPro" id="IPR023393">
    <property type="entry name" value="START-like_dom_sf"/>
</dbReference>
<accession>A0A1X0JXV8</accession>
<organism evidence="3 4">
    <name type="scientific">Mycolicibacterium tusciae</name>
    <dbReference type="NCBI Taxonomy" id="75922"/>
    <lineage>
        <taxon>Bacteria</taxon>
        <taxon>Bacillati</taxon>
        <taxon>Actinomycetota</taxon>
        <taxon>Actinomycetes</taxon>
        <taxon>Mycobacteriales</taxon>
        <taxon>Mycobacteriaceae</taxon>
        <taxon>Mycolicibacterium</taxon>
    </lineage>
</organism>
<feature type="domain" description="Activator of Hsp90 ATPase homologue 1/2-like C-terminal" evidence="2">
    <location>
        <begin position="22"/>
        <end position="145"/>
    </location>
</feature>
<dbReference type="SUPFAM" id="SSF55961">
    <property type="entry name" value="Bet v1-like"/>
    <property type="match status" value="1"/>
</dbReference>
<dbReference type="RefSeq" id="WP_207568525.1">
    <property type="nucleotide sequence ID" value="NZ_MVIM01000002.1"/>
</dbReference>
<dbReference type="AlphaFoldDB" id="A0A1X0JXV8"/>
<sequence>MPLKRDDSGRRWVEMEFLVPGTPEQVWQAIATGPGMSAWFTTTQIEERVGGAISFDFGDENCGADVSSGKVTTWDPPVRLEYEEYGWSGDAPPVATEVTITARSGDQCVVRMVHTMVTDQDDWDDEIESFESGWPGFFEILKIYLANFAGAQAATIRASATHHGGEKQAWSKMTTALNLGAADVGDRVEISGDTPRLAGRIERIHQDGNSREVMMRIDQPSQGIAVVGACTVGDEGRAMASIYLYGPDATDVAAAEQSKWTAWLRGLLEGDPVST</sequence>
<name>A0A1X0JXV8_9MYCO</name>
<dbReference type="EMBL" id="MVIM01000002">
    <property type="protein sequence ID" value="ORB67734.1"/>
    <property type="molecule type" value="Genomic_DNA"/>
</dbReference>
<dbReference type="STRING" id="75922.BST47_04450"/>
<dbReference type="Pfam" id="PF08327">
    <property type="entry name" value="AHSA1"/>
    <property type="match status" value="1"/>
</dbReference>
<evidence type="ECO:0000259" key="2">
    <source>
        <dbReference type="Pfam" id="PF08327"/>
    </source>
</evidence>
<reference evidence="3 4" key="1">
    <citation type="submission" date="2017-02" db="EMBL/GenBank/DDBJ databases">
        <title>The new phylogeny of genus Mycobacterium.</title>
        <authorList>
            <person name="Tortoli E."/>
            <person name="Trovato A."/>
            <person name="Cirillo D.M."/>
        </authorList>
    </citation>
    <scope>NUCLEOTIDE SEQUENCE [LARGE SCALE GENOMIC DNA]</scope>
    <source>
        <strain evidence="3 4">DSM 44338</strain>
    </source>
</reference>
<evidence type="ECO:0000256" key="1">
    <source>
        <dbReference type="ARBA" id="ARBA00006817"/>
    </source>
</evidence>